<evidence type="ECO:0000313" key="3">
    <source>
        <dbReference type="EMBL" id="SFV28784.1"/>
    </source>
</evidence>
<dbReference type="Proteomes" id="UP000199074">
    <property type="component" value="Unassembled WGS sequence"/>
</dbReference>
<dbReference type="InterPro" id="IPR009642">
    <property type="entry name" value="DUF1236"/>
</dbReference>
<name>A0A1I7N288_9HYPH</name>
<dbReference type="AlphaFoldDB" id="A0A1I7N288"/>
<keyword evidence="4" id="KW-1185">Reference proteome</keyword>
<evidence type="ECO:0000256" key="2">
    <source>
        <dbReference type="SAM" id="SignalP"/>
    </source>
</evidence>
<sequence>MCLLRLCPCPTRGTVLWGRMTMTQKLSTAVALVLALSSSMAIAQDASTNSGVSGSTSTQTSTGTNAGATTEVQGTTGAGATDQSGAAGGADATGGTGTTTTTETTTTDGPSTTGTTGTSVQTDVDAGTSTSVELSSEQQTEIRTVITEVNVAPVVAADLDFDLSVGVAVPQTVVLEPLPVRIVEIVPQYQGFLFFRLDDGRIVIVDPDSLQIVLIINS</sequence>
<organism evidence="3 4">
    <name type="scientific">Devosia crocina</name>
    <dbReference type="NCBI Taxonomy" id="429728"/>
    <lineage>
        <taxon>Bacteria</taxon>
        <taxon>Pseudomonadati</taxon>
        <taxon>Pseudomonadota</taxon>
        <taxon>Alphaproteobacteria</taxon>
        <taxon>Hyphomicrobiales</taxon>
        <taxon>Devosiaceae</taxon>
        <taxon>Devosia</taxon>
    </lineage>
</organism>
<protein>
    <recommendedName>
        <fullName evidence="5">DUF1236 domain-containing protein</fullName>
    </recommendedName>
</protein>
<feature type="region of interest" description="Disordered" evidence="1">
    <location>
        <begin position="45"/>
        <end position="138"/>
    </location>
</feature>
<evidence type="ECO:0008006" key="5">
    <source>
        <dbReference type="Google" id="ProtNLM"/>
    </source>
</evidence>
<keyword evidence="2" id="KW-0732">Signal</keyword>
<feature type="compositionally biased region" description="Gly residues" evidence="1">
    <location>
        <begin position="86"/>
        <end position="97"/>
    </location>
</feature>
<accession>A0A1I7N288</accession>
<feature type="compositionally biased region" description="Low complexity" evidence="1">
    <location>
        <begin position="45"/>
        <end position="85"/>
    </location>
</feature>
<dbReference type="STRING" id="429728.SAMN05216456_0598"/>
<gene>
    <name evidence="3" type="ORF">SAMN05216456_0598</name>
</gene>
<evidence type="ECO:0000256" key="1">
    <source>
        <dbReference type="SAM" id="MobiDB-lite"/>
    </source>
</evidence>
<reference evidence="3 4" key="1">
    <citation type="submission" date="2016-10" db="EMBL/GenBank/DDBJ databases">
        <authorList>
            <person name="de Groot N.N."/>
        </authorList>
    </citation>
    <scope>NUCLEOTIDE SEQUENCE [LARGE SCALE GENOMIC DNA]</scope>
    <source>
        <strain evidence="3 4">IPL20</strain>
    </source>
</reference>
<dbReference type="Pfam" id="PF06823">
    <property type="entry name" value="DUF1236"/>
    <property type="match status" value="1"/>
</dbReference>
<evidence type="ECO:0000313" key="4">
    <source>
        <dbReference type="Proteomes" id="UP000199074"/>
    </source>
</evidence>
<feature type="chain" id="PRO_5011511030" description="DUF1236 domain-containing protein" evidence="2">
    <location>
        <begin position="44"/>
        <end position="218"/>
    </location>
</feature>
<feature type="compositionally biased region" description="Low complexity" evidence="1">
    <location>
        <begin position="98"/>
        <end position="119"/>
    </location>
</feature>
<proteinExistence type="predicted"/>
<feature type="signal peptide" evidence="2">
    <location>
        <begin position="1"/>
        <end position="43"/>
    </location>
</feature>
<dbReference type="EMBL" id="FPCK01000001">
    <property type="protein sequence ID" value="SFV28784.1"/>
    <property type="molecule type" value="Genomic_DNA"/>
</dbReference>
<feature type="compositionally biased region" description="Polar residues" evidence="1">
    <location>
        <begin position="127"/>
        <end position="138"/>
    </location>
</feature>